<dbReference type="AlphaFoldDB" id="A0A6L2P1Y4"/>
<accession>A0A6L2P1Y4</accession>
<reference evidence="3" key="1">
    <citation type="journal article" date="2019" name="Sci. Rep.">
        <title>Draft genome of Tanacetum cinerariifolium, the natural source of mosquito coil.</title>
        <authorList>
            <person name="Yamashiro T."/>
            <person name="Shiraishi A."/>
            <person name="Satake H."/>
            <person name="Nakayama K."/>
        </authorList>
    </citation>
    <scope>NUCLEOTIDE SEQUENCE</scope>
</reference>
<organism evidence="3">
    <name type="scientific">Tanacetum cinerariifolium</name>
    <name type="common">Dalmatian daisy</name>
    <name type="synonym">Chrysanthemum cinerariifolium</name>
    <dbReference type="NCBI Taxonomy" id="118510"/>
    <lineage>
        <taxon>Eukaryota</taxon>
        <taxon>Viridiplantae</taxon>
        <taxon>Streptophyta</taxon>
        <taxon>Embryophyta</taxon>
        <taxon>Tracheophyta</taxon>
        <taxon>Spermatophyta</taxon>
        <taxon>Magnoliopsida</taxon>
        <taxon>eudicotyledons</taxon>
        <taxon>Gunneridae</taxon>
        <taxon>Pentapetalae</taxon>
        <taxon>asterids</taxon>
        <taxon>campanulids</taxon>
        <taxon>Asterales</taxon>
        <taxon>Asteraceae</taxon>
        <taxon>Asteroideae</taxon>
        <taxon>Anthemideae</taxon>
        <taxon>Anthemidinae</taxon>
        <taxon>Tanacetum</taxon>
    </lineage>
</organism>
<dbReference type="PANTHER" id="PTHR33116">
    <property type="entry name" value="REVERSE TRANSCRIPTASE ZINC-BINDING DOMAIN-CONTAINING PROTEIN-RELATED-RELATED"/>
    <property type="match status" value="1"/>
</dbReference>
<dbReference type="InterPro" id="IPR013103">
    <property type="entry name" value="RVT_2"/>
</dbReference>
<gene>
    <name evidence="3" type="ORF">Tci_064371</name>
</gene>
<name>A0A6L2P1Y4_TANCI</name>
<feature type="compositionally biased region" description="Basic and acidic residues" evidence="1">
    <location>
        <begin position="883"/>
        <end position="893"/>
    </location>
</feature>
<protein>
    <submittedName>
        <fullName evidence="3">Retrovirus-related Pol polyprotein from transposon TNT 1-94</fullName>
    </submittedName>
</protein>
<feature type="region of interest" description="Disordered" evidence="1">
    <location>
        <begin position="874"/>
        <end position="893"/>
    </location>
</feature>
<evidence type="ECO:0000313" key="3">
    <source>
        <dbReference type="EMBL" id="GEU92393.1"/>
    </source>
</evidence>
<evidence type="ECO:0000259" key="2">
    <source>
        <dbReference type="Pfam" id="PF07727"/>
    </source>
</evidence>
<dbReference type="PANTHER" id="PTHR33116:SF78">
    <property type="entry name" value="OS12G0587133 PROTEIN"/>
    <property type="match status" value="1"/>
</dbReference>
<evidence type="ECO:0000256" key="1">
    <source>
        <dbReference type="SAM" id="MobiDB-lite"/>
    </source>
</evidence>
<feature type="domain" description="Reverse transcriptase Ty1/copia-type" evidence="2">
    <location>
        <begin position="11"/>
        <end position="253"/>
    </location>
</feature>
<dbReference type="CDD" id="cd09272">
    <property type="entry name" value="RNase_HI_RT_Ty1"/>
    <property type="match status" value="1"/>
</dbReference>
<comment type="caution">
    <text evidence="3">The sequence shown here is derived from an EMBL/GenBank/DDBJ whole genome shotgun (WGS) entry which is preliminary data.</text>
</comment>
<sequence>MQDELNQLVVNDVWELVLLPINQSAIGTKWVFRNKLDENGIVSRNKARFVAQGYNQQEGIDYDETYALVARLESIKILLAIDCTNDFKLYQMDLKSAFLNGFINEEVYVAQPPGFIDFQKPNYVYKLKKALYGLKQALKAWYELKAFLIKHEYSMETVDNTLFTKKSKSHLIIVQIYVDDIIFGSTSQSLCDDFVKIMRDEFEMSMMGELNFLLGLQIKQMEDEIFFNQSKYIKEMLKKFGLEDSKPTKTPMSTEIKLTKYDETDSMDSSKYRGTEIETIVYDDFDHTGDCVDHKSTSGVCTFMGCCLTSWFAKKQTDLAISTTEVGYVSAGKACQQALWMKQALIDYDIRLDDVLIMYDNKGTIELSTKMPSEYQQDYKKTHAYALKIYNDPNMSNALRDIYRTLESSYIHEGRTIDPSFYNDLSDDSVAKFTAIENFKDHDSNVDFPPFANSSGLCALDRDSLETPVSLDEVKNAVWDCGSSKAPGPDGFSFTFVKKYWDDIKVDILEACLSLSRASALVNGSPTLEFSIKRGLRKGDPLSHFLFILVKEGLHNALSTAVSSGLIRGVKFISPEVFYLASGLKINIQKFNVYGIGVLDVDVSSMASNSGCALGFFPFNYLGLPIGGLHTLIKDFLGSLCIYYFSVFKVYESILNSLERSRAMFFESDLNIGSPKAFNLSLLLKWHWRLFSHKNALWIKVIKALHGQEGGFDNNGCIYNVRDNNIPRKVNIFIWRLILDRLPHKLESFFSRVSGMITTWTVPGFWSTMELTLVDFRSTCGDRPGVFEPLAFLLIAREKGRGERENLWFEEFLNAPGICMTTLMAMNVLAGVLVYGDDFKDPKVVSTLLCLWAFCSYVYEIDMVMKGANNGVDGNDNIDDDKETTKEVIDRVE</sequence>
<dbReference type="Pfam" id="PF07727">
    <property type="entry name" value="RVT_2"/>
    <property type="match status" value="1"/>
</dbReference>
<proteinExistence type="predicted"/>
<dbReference type="EMBL" id="BKCJ010010619">
    <property type="protein sequence ID" value="GEU92393.1"/>
    <property type="molecule type" value="Genomic_DNA"/>
</dbReference>
<dbReference type="InterPro" id="IPR043502">
    <property type="entry name" value="DNA/RNA_pol_sf"/>
</dbReference>
<dbReference type="SUPFAM" id="SSF56672">
    <property type="entry name" value="DNA/RNA polymerases"/>
    <property type="match status" value="1"/>
</dbReference>
<dbReference type="Pfam" id="PF16913">
    <property type="entry name" value="PUNUT"/>
    <property type="match status" value="1"/>
</dbReference>